<proteinExistence type="predicted"/>
<feature type="compositionally biased region" description="Basic and acidic residues" evidence="1">
    <location>
        <begin position="137"/>
        <end position="146"/>
    </location>
</feature>
<name>A0A412IQX9_9FIRM</name>
<dbReference type="Pfam" id="PF06725">
    <property type="entry name" value="3D"/>
    <property type="match status" value="1"/>
</dbReference>
<dbReference type="Proteomes" id="UP000283295">
    <property type="component" value="Unassembled WGS sequence"/>
</dbReference>
<evidence type="ECO:0000259" key="3">
    <source>
        <dbReference type="Pfam" id="PF06725"/>
    </source>
</evidence>
<feature type="region of interest" description="Disordered" evidence="1">
    <location>
        <begin position="132"/>
        <end position="168"/>
    </location>
</feature>
<organism evidence="4 5">
    <name type="scientific">Coprococcus eutactus</name>
    <dbReference type="NCBI Taxonomy" id="33043"/>
    <lineage>
        <taxon>Bacteria</taxon>
        <taxon>Bacillati</taxon>
        <taxon>Bacillota</taxon>
        <taxon>Clostridia</taxon>
        <taxon>Lachnospirales</taxon>
        <taxon>Lachnospiraceae</taxon>
        <taxon>Coprococcus</taxon>
    </lineage>
</organism>
<dbReference type="InterPro" id="IPR036908">
    <property type="entry name" value="RlpA-like_sf"/>
</dbReference>
<evidence type="ECO:0000256" key="2">
    <source>
        <dbReference type="SAM" id="Phobius"/>
    </source>
</evidence>
<accession>A0A412IQX9</accession>
<feature type="domain" description="3D" evidence="3">
    <location>
        <begin position="228"/>
        <end position="271"/>
    </location>
</feature>
<dbReference type="GO" id="GO:0009254">
    <property type="term" value="P:peptidoglycan turnover"/>
    <property type="evidence" value="ECO:0007669"/>
    <property type="project" value="InterPro"/>
</dbReference>
<dbReference type="EMBL" id="QRVK01000023">
    <property type="protein sequence ID" value="RGS40953.1"/>
    <property type="molecule type" value="Genomic_DNA"/>
</dbReference>
<dbReference type="CDD" id="cd14667">
    <property type="entry name" value="3D_containing_proteins"/>
    <property type="match status" value="1"/>
</dbReference>
<evidence type="ECO:0000313" key="5">
    <source>
        <dbReference type="Proteomes" id="UP000283295"/>
    </source>
</evidence>
<keyword evidence="2" id="KW-0472">Membrane</keyword>
<keyword evidence="2" id="KW-0812">Transmembrane</keyword>
<dbReference type="InterPro" id="IPR059180">
    <property type="entry name" value="3D_YorM"/>
</dbReference>
<dbReference type="Gene3D" id="2.40.40.10">
    <property type="entry name" value="RlpA-like domain"/>
    <property type="match status" value="1"/>
</dbReference>
<dbReference type="GO" id="GO:0004553">
    <property type="term" value="F:hydrolase activity, hydrolyzing O-glycosyl compounds"/>
    <property type="evidence" value="ECO:0007669"/>
    <property type="project" value="InterPro"/>
</dbReference>
<dbReference type="OrthoDB" id="9798935at2"/>
<dbReference type="AlphaFoldDB" id="A0A412IQX9"/>
<evidence type="ECO:0000313" key="4">
    <source>
        <dbReference type="EMBL" id="RGS40953.1"/>
    </source>
</evidence>
<evidence type="ECO:0000256" key="1">
    <source>
        <dbReference type="SAM" id="MobiDB-lite"/>
    </source>
</evidence>
<keyword evidence="2" id="KW-1133">Transmembrane helix</keyword>
<feature type="transmembrane region" description="Helical" evidence="2">
    <location>
        <begin position="21"/>
        <end position="40"/>
    </location>
</feature>
<comment type="caution">
    <text evidence="4">The sequence shown here is derived from an EMBL/GenBank/DDBJ whole genome shotgun (WGS) entry which is preliminary data.</text>
</comment>
<dbReference type="InterPro" id="IPR010611">
    <property type="entry name" value="3D_dom"/>
</dbReference>
<reference evidence="4 5" key="1">
    <citation type="submission" date="2018-08" db="EMBL/GenBank/DDBJ databases">
        <title>A genome reference for cultivated species of the human gut microbiota.</title>
        <authorList>
            <person name="Zou Y."/>
            <person name="Xue W."/>
            <person name="Luo G."/>
        </authorList>
    </citation>
    <scope>NUCLEOTIDE SEQUENCE [LARGE SCALE GENOMIC DNA]</scope>
    <source>
        <strain evidence="4 5">AF22-21</strain>
    </source>
</reference>
<protein>
    <recommendedName>
        <fullName evidence="3">3D domain-containing protein</fullName>
    </recommendedName>
</protein>
<dbReference type="GO" id="GO:0019867">
    <property type="term" value="C:outer membrane"/>
    <property type="evidence" value="ECO:0007669"/>
    <property type="project" value="InterPro"/>
</dbReference>
<gene>
    <name evidence="4" type="ORF">DWX94_09395</name>
</gene>
<sequence length="280" mass="29678">MKSQKLKKTSLKTSLRKNVKKISIGAVLIAVGISSYGVIYSDDSMVSSKSRGISIAAAGNTLYADNAADYAETTATEQLADGTLSDVNKTGSTVLSSKKSTRQAVAISGGVQQAPAEAVEQKIEFEEVTTQATEATTEMKVEDDNKSTAGLPEDEISEDPSTEKATDGLPEDKVMYVNGETSGTYLGTFWITAYCPCPICCGEYSNMDNPTTASGAPAVEGVTCAAPSNFEFGTELIVDGHTYTVQDRGGAINGNHLDIYFSNHQAALNFATGYYDVYVK</sequence>